<dbReference type="Gene3D" id="3.30.70.100">
    <property type="match status" value="1"/>
</dbReference>
<dbReference type="PROSITE" id="PS50925">
    <property type="entry name" value="BLUF"/>
    <property type="match status" value="1"/>
</dbReference>
<dbReference type="EMBL" id="JBHSLU010000007">
    <property type="protein sequence ID" value="MFC5504656.1"/>
    <property type="molecule type" value="Genomic_DNA"/>
</dbReference>
<evidence type="ECO:0000259" key="1">
    <source>
        <dbReference type="PROSITE" id="PS50925"/>
    </source>
</evidence>
<dbReference type="Proteomes" id="UP001596060">
    <property type="component" value="Unassembled WGS sequence"/>
</dbReference>
<feature type="domain" description="BLUF" evidence="1">
    <location>
        <begin position="6"/>
        <end position="100"/>
    </location>
</feature>
<reference evidence="3" key="1">
    <citation type="journal article" date="2019" name="Int. J. Syst. Evol. Microbiol.">
        <title>The Global Catalogue of Microorganisms (GCM) 10K type strain sequencing project: providing services to taxonomists for standard genome sequencing and annotation.</title>
        <authorList>
            <consortium name="The Broad Institute Genomics Platform"/>
            <consortium name="The Broad Institute Genome Sequencing Center for Infectious Disease"/>
            <person name="Wu L."/>
            <person name="Ma J."/>
        </authorList>
    </citation>
    <scope>NUCLEOTIDE SEQUENCE [LARGE SCALE GENOMIC DNA]</scope>
    <source>
        <strain evidence="3">CCUG 43117</strain>
    </source>
</reference>
<organism evidence="2 3">
    <name type="scientific">Bosea massiliensis</name>
    <dbReference type="NCBI Taxonomy" id="151419"/>
    <lineage>
        <taxon>Bacteria</taxon>
        <taxon>Pseudomonadati</taxon>
        <taxon>Pseudomonadota</taxon>
        <taxon>Alphaproteobacteria</taxon>
        <taxon>Hyphomicrobiales</taxon>
        <taxon>Boseaceae</taxon>
        <taxon>Bosea</taxon>
    </lineage>
</organism>
<keyword evidence="3" id="KW-1185">Reference proteome</keyword>
<evidence type="ECO:0000313" key="2">
    <source>
        <dbReference type="EMBL" id="MFC5504656.1"/>
    </source>
</evidence>
<dbReference type="InterPro" id="IPR036046">
    <property type="entry name" value="Acylphosphatase-like_dom_sf"/>
</dbReference>
<dbReference type="RefSeq" id="WP_377815767.1">
    <property type="nucleotide sequence ID" value="NZ_JBHSLU010000007.1"/>
</dbReference>
<protein>
    <submittedName>
        <fullName evidence="2">BLUF domain-containing protein</fullName>
    </submittedName>
</protein>
<dbReference type="Pfam" id="PF04940">
    <property type="entry name" value="BLUF"/>
    <property type="match status" value="1"/>
</dbReference>
<dbReference type="SUPFAM" id="SSF54975">
    <property type="entry name" value="Acylphosphatase/BLUF domain-like"/>
    <property type="match status" value="1"/>
</dbReference>
<evidence type="ECO:0000313" key="3">
    <source>
        <dbReference type="Proteomes" id="UP001596060"/>
    </source>
</evidence>
<gene>
    <name evidence="2" type="ORF">ACFPN9_05225</name>
</gene>
<dbReference type="SMART" id="SM01034">
    <property type="entry name" value="BLUF"/>
    <property type="match status" value="1"/>
</dbReference>
<sequence>MTSAPLFQLVYTSIYRAGRVSNELSALRSILSASRRNNQAAGVTGFLIFDRDSFLQVLEGPRDALDATMGRITQDDRHRDVSVLAVRPVAQRAFHAWTMGGCRRTAQQDPIFAAYGMAGGIDRSKADFDTVVALARDLSAQASAPA</sequence>
<name>A0ABW0NXH8_9HYPH</name>
<dbReference type="InterPro" id="IPR007024">
    <property type="entry name" value="BLUF_domain"/>
</dbReference>
<proteinExistence type="predicted"/>
<accession>A0ABW0NXH8</accession>
<comment type="caution">
    <text evidence="2">The sequence shown here is derived from an EMBL/GenBank/DDBJ whole genome shotgun (WGS) entry which is preliminary data.</text>
</comment>